<keyword evidence="3" id="KW-1185">Reference proteome</keyword>
<organism evidence="2 3">
    <name type="scientific">Haloarchaeobius litoreus</name>
    <dbReference type="NCBI Taxonomy" id="755306"/>
    <lineage>
        <taxon>Archaea</taxon>
        <taxon>Methanobacteriati</taxon>
        <taxon>Methanobacteriota</taxon>
        <taxon>Stenosarchaea group</taxon>
        <taxon>Halobacteria</taxon>
        <taxon>Halobacteriales</taxon>
        <taxon>Halorubellaceae</taxon>
        <taxon>Haloarchaeobius</taxon>
    </lineage>
</organism>
<protein>
    <submittedName>
        <fullName evidence="2">Uncharacterized protein</fullName>
    </submittedName>
</protein>
<feature type="region of interest" description="Disordered" evidence="1">
    <location>
        <begin position="43"/>
        <end position="125"/>
    </location>
</feature>
<dbReference type="EMBL" id="JBHUDO010000001">
    <property type="protein sequence ID" value="MFD1645001.1"/>
    <property type="molecule type" value="Genomic_DNA"/>
</dbReference>
<gene>
    <name evidence="2" type="ORF">ACFSBL_04815</name>
</gene>
<evidence type="ECO:0000313" key="2">
    <source>
        <dbReference type="EMBL" id="MFD1645001.1"/>
    </source>
</evidence>
<reference evidence="2 3" key="1">
    <citation type="journal article" date="2019" name="Int. J. Syst. Evol. Microbiol.">
        <title>The Global Catalogue of Microorganisms (GCM) 10K type strain sequencing project: providing services to taxonomists for standard genome sequencing and annotation.</title>
        <authorList>
            <consortium name="The Broad Institute Genomics Platform"/>
            <consortium name="The Broad Institute Genome Sequencing Center for Infectious Disease"/>
            <person name="Wu L."/>
            <person name="Ma J."/>
        </authorList>
    </citation>
    <scope>NUCLEOTIDE SEQUENCE [LARGE SCALE GENOMIC DNA]</scope>
    <source>
        <strain evidence="2 3">CGMCC 1.10390</strain>
    </source>
</reference>
<feature type="compositionally biased region" description="Acidic residues" evidence="1">
    <location>
        <begin position="43"/>
        <end position="52"/>
    </location>
</feature>
<feature type="compositionally biased region" description="Low complexity" evidence="1">
    <location>
        <begin position="78"/>
        <end position="108"/>
    </location>
</feature>
<proteinExistence type="predicted"/>
<dbReference type="AlphaFoldDB" id="A0ABD6DJL1"/>
<dbReference type="RefSeq" id="WP_256400240.1">
    <property type="nucleotide sequence ID" value="NZ_JANHJR010000002.1"/>
</dbReference>
<evidence type="ECO:0000256" key="1">
    <source>
        <dbReference type="SAM" id="MobiDB-lite"/>
    </source>
</evidence>
<accession>A0ABD6DJL1</accession>
<sequence>MPEMTVSDAQAEFLESLRAEIQTETRYGYVRKRDALQYLIDNVDADEIDTDVDIAPPSETDESTEEQAAEAVEHQDGEATADGGAAADEGTPAEAADGGTTTASASSPMPDPSDDSEEGDDRLNAMMNLLDTHEDKWREASKEDARYEVDMPDGTTQYVQTKDDVRAHLFKNY</sequence>
<comment type="caution">
    <text evidence="2">The sequence shown here is derived from an EMBL/GenBank/DDBJ whole genome shotgun (WGS) entry which is preliminary data.</text>
</comment>
<dbReference type="Proteomes" id="UP001597034">
    <property type="component" value="Unassembled WGS sequence"/>
</dbReference>
<feature type="compositionally biased region" description="Acidic residues" evidence="1">
    <location>
        <begin position="59"/>
        <end position="68"/>
    </location>
</feature>
<name>A0ABD6DJL1_9EURY</name>
<evidence type="ECO:0000313" key="3">
    <source>
        <dbReference type="Proteomes" id="UP001597034"/>
    </source>
</evidence>